<dbReference type="EMBL" id="UOES01000587">
    <property type="protein sequence ID" value="VAW29519.1"/>
    <property type="molecule type" value="Genomic_DNA"/>
</dbReference>
<reference evidence="1" key="1">
    <citation type="submission" date="2018-06" db="EMBL/GenBank/DDBJ databases">
        <authorList>
            <person name="Zhirakovskaya E."/>
        </authorList>
    </citation>
    <scope>NUCLEOTIDE SEQUENCE</scope>
</reference>
<accession>A0A3B0UY51</accession>
<feature type="non-terminal residue" evidence="1">
    <location>
        <position position="1"/>
    </location>
</feature>
<evidence type="ECO:0008006" key="2">
    <source>
        <dbReference type="Google" id="ProtNLM"/>
    </source>
</evidence>
<dbReference type="InterPro" id="IPR013211">
    <property type="entry name" value="LVIVD"/>
</dbReference>
<proteinExistence type="predicted"/>
<name>A0A3B0UY51_9ZZZZ</name>
<evidence type="ECO:0000313" key="1">
    <source>
        <dbReference type="EMBL" id="VAW29519.1"/>
    </source>
</evidence>
<sequence length="403" mass="44601">TYITYNPIYASMSSLRSQVEILPPQPGETQGKIYVYGDYLLLGDPGKGIHIFNNADKTNPVALSFINIPGNVDMAVRGGKLYADSYFDLLVFDMLDPANISLIKRVEGAFPTYKNQFGNWSSFNTDQVLIEMEELDVVEVSNNCASGKGVMYFEGGILFMDVNSSFAKNMNQVSNPTIGVGGSMARFTIVNNYLYTVDENALHAFDISLPENPVNKSKVDLGWGIETIFPFKNNLFIGSTTGMHIYSIDNPEVPQFMSMSVHVTTCDPVVANDKYAFVTLRSENNNGGWCGDTFTNQLEVIDITDVTNSKLLHQFNMTSPYGLGIDGNTLFITEGDDGLKIFDITDVAKIDENLIQHITGFNAYDVIPINGTLILTGNDGLYQFDYTNLDEIKLLSLIPATQW</sequence>
<gene>
    <name evidence="1" type="ORF">MNBD_BACTEROID06-1470</name>
</gene>
<dbReference type="AlphaFoldDB" id="A0A3B0UY51"/>
<protein>
    <recommendedName>
        <fullName evidence="2">LVIVD repeat-containing protein</fullName>
    </recommendedName>
</protein>
<dbReference type="Pfam" id="PF08309">
    <property type="entry name" value="LVIVD"/>
    <property type="match status" value="1"/>
</dbReference>
<dbReference type="SUPFAM" id="SSF63825">
    <property type="entry name" value="YWTD domain"/>
    <property type="match status" value="1"/>
</dbReference>
<organism evidence="1">
    <name type="scientific">hydrothermal vent metagenome</name>
    <dbReference type="NCBI Taxonomy" id="652676"/>
    <lineage>
        <taxon>unclassified sequences</taxon>
        <taxon>metagenomes</taxon>
        <taxon>ecological metagenomes</taxon>
    </lineage>
</organism>